<evidence type="ECO:0000259" key="3">
    <source>
        <dbReference type="SMART" id="SM00034"/>
    </source>
</evidence>
<protein>
    <recommendedName>
        <fullName evidence="3">C-type lectin domain-containing protein</fullName>
    </recommendedName>
</protein>
<dbReference type="InterPro" id="IPR018378">
    <property type="entry name" value="C-type_lectin_CS"/>
</dbReference>
<dbReference type="Gene3D" id="3.10.100.10">
    <property type="entry name" value="Mannose-Binding Protein A, subunit A"/>
    <property type="match status" value="1"/>
</dbReference>
<evidence type="ECO:0000313" key="5">
    <source>
        <dbReference type="Proteomes" id="UP000677054"/>
    </source>
</evidence>
<feature type="domain" description="C-type lectin" evidence="3">
    <location>
        <begin position="98"/>
        <end position="233"/>
    </location>
</feature>
<dbReference type="PROSITE" id="PS00615">
    <property type="entry name" value="C_TYPE_LECTIN_1"/>
    <property type="match status" value="1"/>
</dbReference>
<dbReference type="AlphaFoldDB" id="A0A7R9AAA2"/>
<dbReference type="InterPro" id="IPR016186">
    <property type="entry name" value="C-type_lectin-like/link_sf"/>
</dbReference>
<dbReference type="InterPro" id="IPR016187">
    <property type="entry name" value="CTDL_fold"/>
</dbReference>
<proteinExistence type="predicted"/>
<organism evidence="4">
    <name type="scientific">Darwinula stevensoni</name>
    <dbReference type="NCBI Taxonomy" id="69355"/>
    <lineage>
        <taxon>Eukaryota</taxon>
        <taxon>Metazoa</taxon>
        <taxon>Ecdysozoa</taxon>
        <taxon>Arthropoda</taxon>
        <taxon>Crustacea</taxon>
        <taxon>Oligostraca</taxon>
        <taxon>Ostracoda</taxon>
        <taxon>Podocopa</taxon>
        <taxon>Podocopida</taxon>
        <taxon>Darwinulocopina</taxon>
        <taxon>Darwinuloidea</taxon>
        <taxon>Darwinulidae</taxon>
        <taxon>Darwinula</taxon>
    </lineage>
</organism>
<evidence type="ECO:0000313" key="4">
    <source>
        <dbReference type="EMBL" id="CAD7250298.1"/>
    </source>
</evidence>
<feature type="chain" id="PRO_5036209894" description="C-type lectin domain-containing protein" evidence="2">
    <location>
        <begin position="18"/>
        <end position="238"/>
    </location>
</feature>
<feature type="signal peptide" evidence="2">
    <location>
        <begin position="1"/>
        <end position="17"/>
    </location>
</feature>
<dbReference type="OrthoDB" id="418245at2759"/>
<accession>A0A7R9AAA2</accession>
<dbReference type="CDD" id="cd00037">
    <property type="entry name" value="CLECT"/>
    <property type="match status" value="1"/>
</dbReference>
<name>A0A7R9AAA2_9CRUS</name>
<dbReference type="InterPro" id="IPR001304">
    <property type="entry name" value="C-type_lectin-like"/>
</dbReference>
<dbReference type="SMART" id="SM00034">
    <property type="entry name" value="CLECT"/>
    <property type="match status" value="1"/>
</dbReference>
<keyword evidence="1" id="KW-1015">Disulfide bond</keyword>
<dbReference type="EMBL" id="CAJPEV010002773">
    <property type="protein sequence ID" value="CAG0897999.1"/>
    <property type="molecule type" value="Genomic_DNA"/>
</dbReference>
<dbReference type="Pfam" id="PF00059">
    <property type="entry name" value="Lectin_C"/>
    <property type="match status" value="1"/>
</dbReference>
<keyword evidence="2" id="KW-0732">Signal</keyword>
<evidence type="ECO:0000256" key="2">
    <source>
        <dbReference type="SAM" id="SignalP"/>
    </source>
</evidence>
<gene>
    <name evidence="4" type="ORF">DSTB1V02_LOCUS10078</name>
</gene>
<dbReference type="SUPFAM" id="SSF56436">
    <property type="entry name" value="C-type lectin-like"/>
    <property type="match status" value="1"/>
</dbReference>
<evidence type="ECO:0000256" key="1">
    <source>
        <dbReference type="ARBA" id="ARBA00023157"/>
    </source>
</evidence>
<reference evidence="4" key="1">
    <citation type="submission" date="2020-11" db="EMBL/GenBank/DDBJ databases">
        <authorList>
            <person name="Tran Van P."/>
        </authorList>
    </citation>
    <scope>NUCLEOTIDE SEQUENCE</scope>
</reference>
<dbReference type="Proteomes" id="UP000677054">
    <property type="component" value="Unassembled WGS sequence"/>
</dbReference>
<dbReference type="EMBL" id="LR902290">
    <property type="protein sequence ID" value="CAD7250298.1"/>
    <property type="molecule type" value="Genomic_DNA"/>
</dbReference>
<sequence>MQLLPWLLTWFIWRAMGDMVTQRFFVPQNQNMKITSPTQQMIVQYELQCTMLCMQNSKCFSYSVTQASGTITCLFGYRYDEPKTADASSNFFYKDTPIPAGYNLVPGTKSYVKLVGGQNINEANTALACKNEGSELVSSNNALVNNYNKQQWTSVPAGQYYWVGGLSIADIYHWTFPDGTNETISGQGQSYFCSGEPSDDLAGDCLWDLNSGTAIACWNDRWCTDPANGYICEIKLPQ</sequence>
<keyword evidence="5" id="KW-1185">Reference proteome</keyword>